<feature type="signal peptide" evidence="2">
    <location>
        <begin position="1"/>
        <end position="24"/>
    </location>
</feature>
<sequence length="283" mass="26568">MQKHFKGLLVAGLLTATMLAPAHAQLLGDSDSDALVTIGSGKAGDGGAVNVGLGSGGGSSGNVVDANILPGSSGGSGAVNANVSSGGDNGLVDANIGIGNGSVDANVGVGGSSGTVDVGVGIGGGSGGGSGGSDGGGITPSGPLPPGGGAGGGSGGGGDGGGGPSGGLPPGGSSGGGGGGGSASLGAVGCAGVDPQQAIRLFEYSDLRGWERASGIEVVPLRLCPRERSLVSNHLATSTDLSVLRNAVLSDPLVSAALNRTRYRTENVLAVERSGARLRVYVY</sequence>
<organism evidence="3 4">
    <name type="scientific">Devosia pacifica</name>
    <dbReference type="NCBI Taxonomy" id="1335967"/>
    <lineage>
        <taxon>Bacteria</taxon>
        <taxon>Pseudomonadati</taxon>
        <taxon>Pseudomonadota</taxon>
        <taxon>Alphaproteobacteria</taxon>
        <taxon>Hyphomicrobiales</taxon>
        <taxon>Devosiaceae</taxon>
        <taxon>Devosia</taxon>
    </lineage>
</organism>
<evidence type="ECO:0000313" key="4">
    <source>
        <dbReference type="Proteomes" id="UP000646579"/>
    </source>
</evidence>
<feature type="chain" id="PRO_5036872876" evidence="2">
    <location>
        <begin position="25"/>
        <end position="283"/>
    </location>
</feature>
<keyword evidence="4" id="KW-1185">Reference proteome</keyword>
<dbReference type="PRINTS" id="PR01228">
    <property type="entry name" value="EGGSHELL"/>
</dbReference>
<comment type="caution">
    <text evidence="3">The sequence shown here is derived from an EMBL/GenBank/DDBJ whole genome shotgun (WGS) entry which is preliminary data.</text>
</comment>
<evidence type="ECO:0000313" key="3">
    <source>
        <dbReference type="EMBL" id="GHA26177.1"/>
    </source>
</evidence>
<reference evidence="3" key="2">
    <citation type="submission" date="2020-09" db="EMBL/GenBank/DDBJ databases">
        <authorList>
            <person name="Sun Q."/>
            <person name="Kim S."/>
        </authorList>
    </citation>
    <scope>NUCLEOTIDE SEQUENCE</scope>
    <source>
        <strain evidence="3">KCTC 32437</strain>
    </source>
</reference>
<accession>A0A918VT24</accession>
<proteinExistence type="predicted"/>
<dbReference type="EMBL" id="BMZE01000002">
    <property type="protein sequence ID" value="GHA26177.1"/>
    <property type="molecule type" value="Genomic_DNA"/>
</dbReference>
<gene>
    <name evidence="3" type="ORF">GCM10007989_22410</name>
</gene>
<feature type="compositionally biased region" description="Gly residues" evidence="1">
    <location>
        <begin position="120"/>
        <end position="139"/>
    </location>
</feature>
<protein>
    <submittedName>
        <fullName evidence="3">Uncharacterized protein</fullName>
    </submittedName>
</protein>
<dbReference type="AlphaFoldDB" id="A0A918VT24"/>
<keyword evidence="2" id="KW-0732">Signal</keyword>
<feature type="compositionally biased region" description="Gly residues" evidence="1">
    <location>
        <begin position="147"/>
        <end position="180"/>
    </location>
</feature>
<evidence type="ECO:0000256" key="2">
    <source>
        <dbReference type="SAM" id="SignalP"/>
    </source>
</evidence>
<reference evidence="3" key="1">
    <citation type="journal article" date="2014" name="Int. J. Syst. Evol. Microbiol.">
        <title>Complete genome sequence of Corynebacterium casei LMG S-19264T (=DSM 44701T), isolated from a smear-ripened cheese.</title>
        <authorList>
            <consortium name="US DOE Joint Genome Institute (JGI-PGF)"/>
            <person name="Walter F."/>
            <person name="Albersmeier A."/>
            <person name="Kalinowski J."/>
            <person name="Ruckert C."/>
        </authorList>
    </citation>
    <scope>NUCLEOTIDE SEQUENCE</scope>
    <source>
        <strain evidence="3">KCTC 32437</strain>
    </source>
</reference>
<name>A0A918VT24_9HYPH</name>
<feature type="region of interest" description="Disordered" evidence="1">
    <location>
        <begin position="120"/>
        <end position="180"/>
    </location>
</feature>
<dbReference type="Proteomes" id="UP000646579">
    <property type="component" value="Unassembled WGS sequence"/>
</dbReference>
<evidence type="ECO:0000256" key="1">
    <source>
        <dbReference type="SAM" id="MobiDB-lite"/>
    </source>
</evidence>
<dbReference type="RefSeq" id="WP_189425760.1">
    <property type="nucleotide sequence ID" value="NZ_BMZE01000002.1"/>
</dbReference>